<reference evidence="6 7" key="1">
    <citation type="submission" date="2019-11" db="EMBL/GenBank/DDBJ databases">
        <authorList>
            <person name="Li X.-J."/>
            <person name="Feng X.-M."/>
        </authorList>
    </citation>
    <scope>NUCLEOTIDE SEQUENCE [LARGE SCALE GENOMIC DNA]</scope>
    <source>
        <strain evidence="6 7">XMNu-373</strain>
    </source>
</reference>
<dbReference type="InterPro" id="IPR001647">
    <property type="entry name" value="HTH_TetR"/>
</dbReference>
<evidence type="ECO:0000256" key="3">
    <source>
        <dbReference type="ARBA" id="ARBA00023163"/>
    </source>
</evidence>
<dbReference type="Proteomes" id="UP000460435">
    <property type="component" value="Unassembled WGS sequence"/>
</dbReference>
<proteinExistence type="predicted"/>
<evidence type="ECO:0000256" key="2">
    <source>
        <dbReference type="ARBA" id="ARBA00023125"/>
    </source>
</evidence>
<comment type="caution">
    <text evidence="6">The sequence shown here is derived from an EMBL/GenBank/DDBJ whole genome shotgun (WGS) entry which is preliminary data.</text>
</comment>
<dbReference type="PANTHER" id="PTHR47506:SF6">
    <property type="entry name" value="HTH-TYPE TRANSCRIPTIONAL REPRESSOR NEMR"/>
    <property type="match status" value="1"/>
</dbReference>
<dbReference type="Gene3D" id="1.10.10.60">
    <property type="entry name" value="Homeodomain-like"/>
    <property type="match status" value="1"/>
</dbReference>
<evidence type="ECO:0000313" key="6">
    <source>
        <dbReference type="EMBL" id="NDL60380.1"/>
    </source>
</evidence>
<keyword evidence="1" id="KW-0805">Transcription regulation</keyword>
<evidence type="ECO:0000259" key="5">
    <source>
        <dbReference type="PROSITE" id="PS50977"/>
    </source>
</evidence>
<dbReference type="Pfam" id="PF16925">
    <property type="entry name" value="TetR_C_13"/>
    <property type="match status" value="1"/>
</dbReference>
<dbReference type="RefSeq" id="WP_174255988.1">
    <property type="nucleotide sequence ID" value="NZ_WLZY01000011.1"/>
</dbReference>
<dbReference type="InterPro" id="IPR009057">
    <property type="entry name" value="Homeodomain-like_sf"/>
</dbReference>
<evidence type="ECO:0000313" key="7">
    <source>
        <dbReference type="Proteomes" id="UP000460435"/>
    </source>
</evidence>
<keyword evidence="3" id="KW-0804">Transcription</keyword>
<dbReference type="SUPFAM" id="SSF48498">
    <property type="entry name" value="Tetracyclin repressor-like, C-terminal domain"/>
    <property type="match status" value="1"/>
</dbReference>
<name>A0A7K3MB40_9ACTN</name>
<protein>
    <submittedName>
        <fullName evidence="6">TetR family transcriptional regulator</fullName>
    </submittedName>
</protein>
<feature type="DNA-binding region" description="H-T-H motif" evidence="4">
    <location>
        <begin position="34"/>
        <end position="53"/>
    </location>
</feature>
<dbReference type="Pfam" id="PF00440">
    <property type="entry name" value="TetR_N"/>
    <property type="match status" value="1"/>
</dbReference>
<organism evidence="6 7">
    <name type="scientific">Phytoactinopolyspora mesophila</name>
    <dbReference type="NCBI Taxonomy" id="2650750"/>
    <lineage>
        <taxon>Bacteria</taxon>
        <taxon>Bacillati</taxon>
        <taxon>Actinomycetota</taxon>
        <taxon>Actinomycetes</taxon>
        <taxon>Jiangellales</taxon>
        <taxon>Jiangellaceae</taxon>
        <taxon>Phytoactinopolyspora</taxon>
    </lineage>
</organism>
<dbReference type="PANTHER" id="PTHR47506">
    <property type="entry name" value="TRANSCRIPTIONAL REGULATORY PROTEIN"/>
    <property type="match status" value="1"/>
</dbReference>
<accession>A0A7K3MB40</accession>
<dbReference type="Gene3D" id="1.10.357.10">
    <property type="entry name" value="Tetracycline Repressor, domain 2"/>
    <property type="match status" value="1"/>
</dbReference>
<gene>
    <name evidence="6" type="ORF">F7O44_25210</name>
</gene>
<dbReference type="SUPFAM" id="SSF46689">
    <property type="entry name" value="Homeodomain-like"/>
    <property type="match status" value="1"/>
</dbReference>
<keyword evidence="2 4" id="KW-0238">DNA-binding</keyword>
<evidence type="ECO:0000256" key="1">
    <source>
        <dbReference type="ARBA" id="ARBA00023015"/>
    </source>
</evidence>
<feature type="domain" description="HTH tetR-type" evidence="5">
    <location>
        <begin position="11"/>
        <end position="71"/>
    </location>
</feature>
<dbReference type="InterPro" id="IPR036271">
    <property type="entry name" value="Tet_transcr_reg_TetR-rel_C_sf"/>
</dbReference>
<dbReference type="AlphaFoldDB" id="A0A7K3MB40"/>
<keyword evidence="7" id="KW-1185">Reference proteome</keyword>
<dbReference type="PROSITE" id="PS50977">
    <property type="entry name" value="HTH_TETR_2"/>
    <property type="match status" value="1"/>
</dbReference>
<dbReference type="EMBL" id="WLZY01000011">
    <property type="protein sequence ID" value="NDL60380.1"/>
    <property type="molecule type" value="Genomic_DNA"/>
</dbReference>
<dbReference type="GO" id="GO:0003677">
    <property type="term" value="F:DNA binding"/>
    <property type="evidence" value="ECO:0007669"/>
    <property type="project" value="UniProtKB-UniRule"/>
</dbReference>
<evidence type="ECO:0000256" key="4">
    <source>
        <dbReference type="PROSITE-ProRule" id="PRU00335"/>
    </source>
</evidence>
<sequence>MSPRRSVADARQTRAVILDRAMEKASIEGLDGLTIGRLAADLGMSKSGLLGHFGSKESLQLAVLDAASAVFAREVVARAGGTPAGMSRLVALCDAWVSFLERGVFPGGCLFTAAAAEFDDRPGPVRDAVAGIHARWQEHLRRHVRQAVTDGDLPADTDSEQVVFELVGIVLALNHALQLNNDRRAPERARDAIARLLCGRLLSEYSGLPPGIPGIRA</sequence>
<dbReference type="InterPro" id="IPR011075">
    <property type="entry name" value="TetR_C"/>
</dbReference>